<dbReference type="PANTHER" id="PTHR45627:SF23">
    <property type="entry name" value="AT30656P-RELATED"/>
    <property type="match status" value="1"/>
</dbReference>
<dbReference type="SUPFAM" id="SSF55073">
    <property type="entry name" value="Nucleotide cyclase"/>
    <property type="match status" value="2"/>
</dbReference>
<dbReference type="PROSITE" id="PS50125">
    <property type="entry name" value="GUANYLATE_CYCLASE_2"/>
    <property type="match status" value="2"/>
</dbReference>
<evidence type="ECO:0000256" key="4">
    <source>
        <dbReference type="ARBA" id="ARBA00022692"/>
    </source>
</evidence>
<feature type="transmembrane region" description="Helical" evidence="13">
    <location>
        <begin position="185"/>
        <end position="215"/>
    </location>
</feature>
<evidence type="ECO:0000256" key="13">
    <source>
        <dbReference type="SAM" id="Phobius"/>
    </source>
</evidence>
<keyword evidence="10 13" id="KW-0472">Membrane</keyword>
<dbReference type="CDD" id="cd07302">
    <property type="entry name" value="CHD"/>
    <property type="match status" value="2"/>
</dbReference>
<dbReference type="GO" id="GO:0005524">
    <property type="term" value="F:ATP binding"/>
    <property type="evidence" value="ECO:0007669"/>
    <property type="project" value="UniProtKB-KW"/>
</dbReference>
<protein>
    <recommendedName>
        <fullName evidence="3">adenylate cyclase</fullName>
        <ecNumber evidence="3">4.6.1.1</ecNumber>
    </recommendedName>
</protein>
<keyword evidence="11" id="KW-0456">Lyase</keyword>
<feature type="transmembrane region" description="Helical" evidence="13">
    <location>
        <begin position="883"/>
        <end position="899"/>
    </location>
</feature>
<feature type="transmembrane region" description="Helical" evidence="13">
    <location>
        <begin position="140"/>
        <end position="165"/>
    </location>
</feature>
<keyword evidence="16" id="KW-1185">Reference proteome</keyword>
<feature type="transmembrane region" description="Helical" evidence="13">
    <location>
        <begin position="818"/>
        <end position="838"/>
    </location>
</feature>
<feature type="transmembrane region" description="Helical" evidence="13">
    <location>
        <begin position="714"/>
        <end position="737"/>
    </location>
</feature>
<evidence type="ECO:0000256" key="5">
    <source>
        <dbReference type="ARBA" id="ARBA00022723"/>
    </source>
</evidence>
<evidence type="ECO:0000256" key="8">
    <source>
        <dbReference type="ARBA" id="ARBA00022842"/>
    </source>
</evidence>
<reference evidence="15 16" key="1">
    <citation type="submission" date="2023-03" db="EMBL/GenBank/DDBJ databases">
        <title>Genome insight into feeding habits of ladybird beetles.</title>
        <authorList>
            <person name="Li H.-S."/>
            <person name="Huang Y.-H."/>
            <person name="Pang H."/>
        </authorList>
    </citation>
    <scope>NUCLEOTIDE SEQUENCE [LARGE SCALE GENOMIC DNA]</scope>
    <source>
        <strain evidence="15">SYSU_2023b</strain>
        <tissue evidence="15">Whole body</tissue>
    </source>
</reference>
<name>A0AAW1UNR1_9CUCU</name>
<feature type="region of interest" description="Disordered" evidence="12">
    <location>
        <begin position="528"/>
        <end position="566"/>
    </location>
</feature>
<organism evidence="15 16">
    <name type="scientific">Henosepilachna vigintioctopunctata</name>
    <dbReference type="NCBI Taxonomy" id="420089"/>
    <lineage>
        <taxon>Eukaryota</taxon>
        <taxon>Metazoa</taxon>
        <taxon>Ecdysozoa</taxon>
        <taxon>Arthropoda</taxon>
        <taxon>Hexapoda</taxon>
        <taxon>Insecta</taxon>
        <taxon>Pterygota</taxon>
        <taxon>Neoptera</taxon>
        <taxon>Endopterygota</taxon>
        <taxon>Coleoptera</taxon>
        <taxon>Polyphaga</taxon>
        <taxon>Cucujiformia</taxon>
        <taxon>Coccinelloidea</taxon>
        <taxon>Coccinellidae</taxon>
        <taxon>Epilachninae</taxon>
        <taxon>Epilachnini</taxon>
        <taxon>Henosepilachna</taxon>
    </lineage>
</organism>
<comment type="subcellular location">
    <subcellularLocation>
        <location evidence="2">Membrane</location>
        <topology evidence="2">Multi-pass membrane protein</topology>
    </subcellularLocation>
</comment>
<evidence type="ECO:0000256" key="10">
    <source>
        <dbReference type="ARBA" id="ARBA00023136"/>
    </source>
</evidence>
<dbReference type="GO" id="GO:0004016">
    <property type="term" value="F:adenylate cyclase activity"/>
    <property type="evidence" value="ECO:0007669"/>
    <property type="project" value="UniProtKB-EC"/>
</dbReference>
<evidence type="ECO:0000313" key="16">
    <source>
        <dbReference type="Proteomes" id="UP001431783"/>
    </source>
</evidence>
<keyword evidence="8" id="KW-0460">Magnesium</keyword>
<dbReference type="Gene3D" id="3.30.70.1230">
    <property type="entry name" value="Nucleotide cyclase"/>
    <property type="match status" value="2"/>
</dbReference>
<evidence type="ECO:0000256" key="12">
    <source>
        <dbReference type="SAM" id="MobiDB-lite"/>
    </source>
</evidence>
<dbReference type="EC" id="4.6.1.1" evidence="3"/>
<dbReference type="InterPro" id="IPR001054">
    <property type="entry name" value="A/G_cyclase"/>
</dbReference>
<keyword evidence="9 13" id="KW-1133">Transmembrane helix</keyword>
<feature type="domain" description="Guanylate cyclase" evidence="14">
    <location>
        <begin position="966"/>
        <end position="1103"/>
    </location>
</feature>
<dbReference type="InterPro" id="IPR029787">
    <property type="entry name" value="Nucleotide_cyclase"/>
</dbReference>
<proteinExistence type="predicted"/>
<gene>
    <name evidence="15" type="ORF">WA026_016347</name>
</gene>
<dbReference type="InterPro" id="IPR032628">
    <property type="entry name" value="AC_N"/>
</dbReference>
<feature type="domain" description="Guanylate cyclase" evidence="14">
    <location>
        <begin position="327"/>
        <end position="455"/>
    </location>
</feature>
<dbReference type="Pfam" id="PF16214">
    <property type="entry name" value="AC_N"/>
    <property type="match status" value="1"/>
</dbReference>
<dbReference type="EMBL" id="JARQZJ010000069">
    <property type="protein sequence ID" value="KAK9881461.1"/>
    <property type="molecule type" value="Genomic_DNA"/>
</dbReference>
<dbReference type="Pfam" id="PF00211">
    <property type="entry name" value="Guanylate_cyc"/>
    <property type="match status" value="2"/>
</dbReference>
<evidence type="ECO:0000313" key="15">
    <source>
        <dbReference type="EMBL" id="KAK9881461.1"/>
    </source>
</evidence>
<dbReference type="GO" id="GO:0035556">
    <property type="term" value="P:intracellular signal transduction"/>
    <property type="evidence" value="ECO:0007669"/>
    <property type="project" value="InterPro"/>
</dbReference>
<comment type="caution">
    <text evidence="15">The sequence shown here is derived from an EMBL/GenBank/DDBJ whole genome shotgun (WGS) entry which is preliminary data.</text>
</comment>
<feature type="transmembrane region" description="Helical" evidence="13">
    <location>
        <begin position="845"/>
        <end position="863"/>
    </location>
</feature>
<keyword evidence="6" id="KW-0547">Nucleotide-binding</keyword>
<feature type="transmembrane region" description="Helical" evidence="13">
    <location>
        <begin position="78"/>
        <end position="99"/>
    </location>
</feature>
<evidence type="ECO:0000256" key="2">
    <source>
        <dbReference type="ARBA" id="ARBA00004141"/>
    </source>
</evidence>
<dbReference type="GO" id="GO:0005886">
    <property type="term" value="C:plasma membrane"/>
    <property type="evidence" value="ECO:0007669"/>
    <property type="project" value="TreeGrafter"/>
</dbReference>
<accession>A0AAW1UNR1</accession>
<dbReference type="GO" id="GO:0046872">
    <property type="term" value="F:metal ion binding"/>
    <property type="evidence" value="ECO:0007669"/>
    <property type="project" value="UniProtKB-KW"/>
</dbReference>
<evidence type="ECO:0000256" key="1">
    <source>
        <dbReference type="ARBA" id="ARBA00001593"/>
    </source>
</evidence>
<evidence type="ECO:0000256" key="9">
    <source>
        <dbReference type="ARBA" id="ARBA00022989"/>
    </source>
</evidence>
<evidence type="ECO:0000259" key="14">
    <source>
        <dbReference type="PROSITE" id="PS50125"/>
    </source>
</evidence>
<evidence type="ECO:0000256" key="7">
    <source>
        <dbReference type="ARBA" id="ARBA00022840"/>
    </source>
</evidence>
<dbReference type="SMART" id="SM00044">
    <property type="entry name" value="CYCc"/>
    <property type="match status" value="2"/>
</dbReference>
<feature type="compositionally biased region" description="Low complexity" evidence="12">
    <location>
        <begin position="537"/>
        <end position="553"/>
    </location>
</feature>
<feature type="transmembrane region" description="Helical" evidence="13">
    <location>
        <begin position="111"/>
        <end position="128"/>
    </location>
</feature>
<dbReference type="FunFam" id="3.30.70.1230:FF:000024">
    <property type="entry name" value="ACXA, isoform A"/>
    <property type="match status" value="1"/>
</dbReference>
<keyword evidence="4 13" id="KW-0812">Transmembrane</keyword>
<dbReference type="PANTHER" id="PTHR45627">
    <property type="entry name" value="ADENYLATE CYCLASE TYPE 1"/>
    <property type="match status" value="1"/>
</dbReference>
<feature type="transmembrane region" description="Helical" evidence="13">
    <location>
        <begin position="683"/>
        <end position="702"/>
    </location>
</feature>
<evidence type="ECO:0000256" key="6">
    <source>
        <dbReference type="ARBA" id="ARBA00022741"/>
    </source>
</evidence>
<evidence type="ECO:0000256" key="11">
    <source>
        <dbReference type="ARBA" id="ARBA00023239"/>
    </source>
</evidence>
<dbReference type="GO" id="GO:0009190">
    <property type="term" value="P:cyclic nucleotide biosynthetic process"/>
    <property type="evidence" value="ECO:0007669"/>
    <property type="project" value="InterPro"/>
</dbReference>
<feature type="compositionally biased region" description="Basic and acidic residues" evidence="12">
    <location>
        <begin position="593"/>
        <end position="614"/>
    </location>
</feature>
<feature type="region of interest" description="Disordered" evidence="12">
    <location>
        <begin position="590"/>
        <end position="614"/>
    </location>
</feature>
<dbReference type="AlphaFoldDB" id="A0AAW1UNR1"/>
<evidence type="ECO:0000256" key="3">
    <source>
        <dbReference type="ARBA" id="ARBA00012201"/>
    </source>
</evidence>
<keyword evidence="7" id="KW-0067">ATP-binding</keyword>
<sequence length="1162" mass="134903">MNVENVGHNFDDLDHSDVINVRQSIHNIKHKLNNTVKELYEDLEDDRKWNLFHLMKMFQTKDIQDLFEMYTQRLNQSFFALLMLLQSGLFAVHFLIVACSTESVTSNLLDLILYAFITFISIAMFIVTDGRDYKVLSNNTLQLMSLVFFVLLLVVNMAVPLYYYFHAEVLLRPAYTKHIIISCYVFFFISNFAVTFAFSLLASAIHLLVLTFVTYENLDSDVLTRRILSDTIEILCINGLGIYYHYLNEIIKRRSFLDRRACVIFNKHLEFQEQQEKQLMGTLIPSYVIENVKGSISHYLDRLENIKSDSAPIEYKTSFMQKFENVTILYADVVNYTEMTVKLNPNELLETLNELFGNFDDVSERLKVLRIKFLGDCYYCVSGLPPDIAENHAEACVDLGLEMIRIIAEVRKKRNININMRIGVHSGTIISGIIGYQKIHFDIWSKDVSLANQMETEGEPGKVHITQQTKKLLNKRYNIEPTLKGKTVSQFEKLGIQTFLISPNNTEKTIETKLENGNIYVKNRNSYTPHPKLSAGSRTISKNNSSSSLNGVNETNSDSVVTNEDRESIQPKKVKYYNIIETSYTEDDTAEVYQRRNTDSSILRESDKSDSRDSQRRIAFMNSNITRYKDMMRETFEEMQNNIRKLSLSKYQQWIKFDEINPFTLLFKKNSFEKNFFQMHDPLFKYYLLSELLFVIFLYLIQNFTLSNWQWDNWYIYLTLILISIFFLPLMWMNYFFKYKLNRVLRGLAGLSRIVTYSIWARLCVYTIVCVLFSICVFSEMINCKERWTLGERNEVPNTSQRSFISVLGERVDYGICIIPWHMTQTCTLAIIVTFLFLRMIMWVKFIYASIITISYSICLWHVSDGLLQTDAETYNYGLNSKIAHIMNVAILTFTLHIIDRQCEYLNRLDFLWNQNLKEEQTKIRSRYIVNKMLLNNVLPEHLAEMYLDITRPPAALYHEKYADAAVMFASIVVHQNMELEDEVLLTTMSQIISDFDKLIMKGGFGHPIEKIKVAKLTYMAACGISPGYGEVEYRDPSIHVEALLKFASAMISQLSKIKNQHFPDMKLRIGISNGEIVAGVVGSKKPLYDIWGDPVNMASRMDTTGEPNKIQVLEHTSNIIKNRGYKCTLRGNTFVKGLNGAVPTYFVDLNDNFDLIRNENE</sequence>
<dbReference type="GO" id="GO:0007189">
    <property type="term" value="P:adenylate cyclase-activating G protein-coupled receptor signaling pathway"/>
    <property type="evidence" value="ECO:0007669"/>
    <property type="project" value="TreeGrafter"/>
</dbReference>
<comment type="catalytic activity">
    <reaction evidence="1">
        <text>ATP = 3',5'-cyclic AMP + diphosphate</text>
        <dbReference type="Rhea" id="RHEA:15389"/>
        <dbReference type="ChEBI" id="CHEBI:30616"/>
        <dbReference type="ChEBI" id="CHEBI:33019"/>
        <dbReference type="ChEBI" id="CHEBI:58165"/>
        <dbReference type="EC" id="4.6.1.1"/>
    </reaction>
</comment>
<keyword evidence="5" id="KW-0479">Metal-binding</keyword>
<feature type="transmembrane region" description="Helical" evidence="13">
    <location>
        <begin position="757"/>
        <end position="782"/>
    </location>
</feature>
<dbReference type="Proteomes" id="UP001431783">
    <property type="component" value="Unassembled WGS sequence"/>
</dbReference>